<evidence type="ECO:0000256" key="8">
    <source>
        <dbReference type="SAM" id="Phobius"/>
    </source>
</evidence>
<feature type="transmembrane region" description="Helical" evidence="8">
    <location>
        <begin position="134"/>
        <end position="150"/>
    </location>
</feature>
<keyword evidence="7 8" id="KW-0472">Membrane</keyword>
<keyword evidence="5 8" id="KW-0812">Transmembrane</keyword>
<accession>A0A8J3EL80</accession>
<dbReference type="InterPro" id="IPR000620">
    <property type="entry name" value="EamA_dom"/>
</dbReference>
<dbReference type="NCBIfam" id="TIGR00688">
    <property type="entry name" value="rarD"/>
    <property type="match status" value="1"/>
</dbReference>
<evidence type="ECO:0000256" key="7">
    <source>
        <dbReference type="ARBA" id="ARBA00023136"/>
    </source>
</evidence>
<dbReference type="PANTHER" id="PTHR22911:SF137">
    <property type="entry name" value="SOLUTE CARRIER FAMILY 35 MEMBER G2-RELATED"/>
    <property type="match status" value="1"/>
</dbReference>
<evidence type="ECO:0000313" key="10">
    <source>
        <dbReference type="EMBL" id="GGH78339.1"/>
    </source>
</evidence>
<comment type="similarity">
    <text evidence="2">Belongs to the EamA transporter family.</text>
</comment>
<reference evidence="10" key="2">
    <citation type="submission" date="2020-09" db="EMBL/GenBank/DDBJ databases">
        <authorList>
            <person name="Sun Q."/>
            <person name="Zhou Y."/>
        </authorList>
    </citation>
    <scope>NUCLEOTIDE SEQUENCE</scope>
    <source>
        <strain evidence="10">CGMCC 1.12777</strain>
    </source>
</reference>
<keyword evidence="6 8" id="KW-1133">Transmembrane helix</keyword>
<feature type="transmembrane region" description="Helical" evidence="8">
    <location>
        <begin position="80"/>
        <end position="100"/>
    </location>
</feature>
<dbReference type="PANTHER" id="PTHR22911">
    <property type="entry name" value="ACYL-MALONYL CONDENSING ENZYME-RELATED"/>
    <property type="match status" value="1"/>
</dbReference>
<dbReference type="RefSeq" id="WP_188496450.1">
    <property type="nucleotide sequence ID" value="NZ_BMFV01000006.1"/>
</dbReference>
<dbReference type="Proteomes" id="UP000656813">
    <property type="component" value="Unassembled WGS sequence"/>
</dbReference>
<protein>
    <submittedName>
        <fullName evidence="10">Transporter</fullName>
    </submittedName>
</protein>
<feature type="transmembrane region" description="Helical" evidence="8">
    <location>
        <begin position="106"/>
        <end position="127"/>
    </location>
</feature>
<gene>
    <name evidence="10" type="primary">rarD</name>
    <name evidence="10" type="ORF">GCM10007096_11610</name>
</gene>
<feature type="transmembrane region" description="Helical" evidence="8">
    <location>
        <begin position="42"/>
        <end position="59"/>
    </location>
</feature>
<dbReference type="AlphaFoldDB" id="A0A8J3EL80"/>
<evidence type="ECO:0000256" key="3">
    <source>
        <dbReference type="ARBA" id="ARBA00022448"/>
    </source>
</evidence>
<dbReference type="SUPFAM" id="SSF103481">
    <property type="entry name" value="Multidrug resistance efflux transporter EmrE"/>
    <property type="match status" value="2"/>
</dbReference>
<proteinExistence type="inferred from homology"/>
<dbReference type="InterPro" id="IPR004626">
    <property type="entry name" value="RarD"/>
</dbReference>
<feature type="transmembrane region" description="Helical" evidence="8">
    <location>
        <begin position="247"/>
        <end position="269"/>
    </location>
</feature>
<keyword evidence="3" id="KW-0813">Transport</keyword>
<keyword evidence="11" id="KW-1185">Reference proteome</keyword>
<feature type="transmembrane region" description="Helical" evidence="8">
    <location>
        <begin position="223"/>
        <end position="240"/>
    </location>
</feature>
<evidence type="ECO:0000256" key="4">
    <source>
        <dbReference type="ARBA" id="ARBA00022475"/>
    </source>
</evidence>
<comment type="caution">
    <text evidence="10">The sequence shown here is derived from an EMBL/GenBank/DDBJ whole genome shotgun (WGS) entry which is preliminary data.</text>
</comment>
<sequence length="316" mass="35613">MKKIEQNEQMAGALAAMGAYFLWGVMPIYWKLIKGASAGEVLAHRIIWSFVLMLIILWITRSYKQLNQDFRALFAAKKRLLIITSASIVITVNWYTFIWAVDHGHVIQASLGYYINPLVSVLLGVFFLKEKLSLWQIVSFILALIGVLIMTFQGGVFPWISLILAISFGLYGLLKKTVHLSAMTGLTIETLIITPVALIYLFFFDTTAGQTFNFTNHPGQALLLMGAGVITAIPLLLFAAGANRISLAMIGFFQYIAPTLMLILGTLLYHEPFDKEHLFSFILIWLSLILFTVSRTKWLIRVEQRLFPKKDKSIAS</sequence>
<comment type="subcellular location">
    <subcellularLocation>
        <location evidence="1">Cell membrane</location>
        <topology evidence="1">Multi-pass membrane protein</topology>
    </subcellularLocation>
</comment>
<keyword evidence="4" id="KW-1003">Cell membrane</keyword>
<organism evidence="10 11">
    <name type="scientific">Pullulanibacillus pueri</name>
    <dbReference type="NCBI Taxonomy" id="1437324"/>
    <lineage>
        <taxon>Bacteria</taxon>
        <taxon>Bacillati</taxon>
        <taxon>Bacillota</taxon>
        <taxon>Bacilli</taxon>
        <taxon>Bacillales</taxon>
        <taxon>Sporolactobacillaceae</taxon>
        <taxon>Pullulanibacillus</taxon>
    </lineage>
</organism>
<feature type="domain" description="EamA" evidence="9">
    <location>
        <begin position="162"/>
        <end position="292"/>
    </location>
</feature>
<dbReference type="EMBL" id="BMFV01000006">
    <property type="protein sequence ID" value="GGH78339.1"/>
    <property type="molecule type" value="Genomic_DNA"/>
</dbReference>
<feature type="transmembrane region" description="Helical" evidence="8">
    <location>
        <begin position="156"/>
        <end position="174"/>
    </location>
</feature>
<feature type="transmembrane region" description="Helical" evidence="8">
    <location>
        <begin position="186"/>
        <end position="203"/>
    </location>
</feature>
<name>A0A8J3EL80_9BACL</name>
<feature type="transmembrane region" description="Helical" evidence="8">
    <location>
        <begin position="12"/>
        <end position="30"/>
    </location>
</feature>
<evidence type="ECO:0000256" key="1">
    <source>
        <dbReference type="ARBA" id="ARBA00004651"/>
    </source>
</evidence>
<dbReference type="GO" id="GO:0005886">
    <property type="term" value="C:plasma membrane"/>
    <property type="evidence" value="ECO:0007669"/>
    <property type="project" value="UniProtKB-SubCell"/>
</dbReference>
<dbReference type="InterPro" id="IPR037185">
    <property type="entry name" value="EmrE-like"/>
</dbReference>
<feature type="transmembrane region" description="Helical" evidence="8">
    <location>
        <begin position="281"/>
        <end position="300"/>
    </location>
</feature>
<evidence type="ECO:0000256" key="2">
    <source>
        <dbReference type="ARBA" id="ARBA00007362"/>
    </source>
</evidence>
<evidence type="ECO:0000256" key="5">
    <source>
        <dbReference type="ARBA" id="ARBA00022692"/>
    </source>
</evidence>
<evidence type="ECO:0000256" key="6">
    <source>
        <dbReference type="ARBA" id="ARBA00022989"/>
    </source>
</evidence>
<evidence type="ECO:0000313" key="11">
    <source>
        <dbReference type="Proteomes" id="UP000656813"/>
    </source>
</evidence>
<dbReference type="Pfam" id="PF00892">
    <property type="entry name" value="EamA"/>
    <property type="match status" value="2"/>
</dbReference>
<evidence type="ECO:0000259" key="9">
    <source>
        <dbReference type="Pfam" id="PF00892"/>
    </source>
</evidence>
<feature type="domain" description="EamA" evidence="9">
    <location>
        <begin position="11"/>
        <end position="151"/>
    </location>
</feature>
<reference evidence="10" key="1">
    <citation type="journal article" date="2014" name="Int. J. Syst. Evol. Microbiol.">
        <title>Complete genome sequence of Corynebacterium casei LMG S-19264T (=DSM 44701T), isolated from a smear-ripened cheese.</title>
        <authorList>
            <consortium name="US DOE Joint Genome Institute (JGI-PGF)"/>
            <person name="Walter F."/>
            <person name="Albersmeier A."/>
            <person name="Kalinowski J."/>
            <person name="Ruckert C."/>
        </authorList>
    </citation>
    <scope>NUCLEOTIDE SEQUENCE</scope>
    <source>
        <strain evidence="10">CGMCC 1.12777</strain>
    </source>
</reference>